<gene>
    <name evidence="1" type="ORF">SAMN02745129_2324</name>
</gene>
<dbReference type="RefSeq" id="WP_067655840.1">
    <property type="nucleotide sequence ID" value="NZ_FQXG01000003.1"/>
</dbReference>
<organism evidence="1 2">
    <name type="scientific">Ferrimonas marina</name>
    <dbReference type="NCBI Taxonomy" id="299255"/>
    <lineage>
        <taxon>Bacteria</taxon>
        <taxon>Pseudomonadati</taxon>
        <taxon>Pseudomonadota</taxon>
        <taxon>Gammaproteobacteria</taxon>
        <taxon>Alteromonadales</taxon>
        <taxon>Ferrimonadaceae</taxon>
        <taxon>Ferrimonas</taxon>
    </lineage>
</organism>
<protein>
    <submittedName>
        <fullName evidence="1">Uncharacterized protein</fullName>
    </submittedName>
</protein>
<name>A0A1M5TY70_9GAMM</name>
<dbReference type="AlphaFoldDB" id="A0A1M5TY70"/>
<dbReference type="Proteomes" id="UP000184268">
    <property type="component" value="Unassembled WGS sequence"/>
</dbReference>
<sequence length="164" mass="17903">MRTTQTTSLYLPNGRGINEGPVIAFVAKEAVAACGSKLAAAEKLGITRPTLDKLLRNELSVTTRTLAGFEAVLPWARFGVFTKADADPLLVRLTKEAEHSIERFIGMHRAALNMGVNEYARTVNVSSATIVRTEGPVECYYKIALVYDICRAVPGLRYGILPAY</sequence>
<proteinExistence type="predicted"/>
<evidence type="ECO:0000313" key="2">
    <source>
        <dbReference type="Proteomes" id="UP000184268"/>
    </source>
</evidence>
<evidence type="ECO:0000313" key="1">
    <source>
        <dbReference type="EMBL" id="SHH55601.1"/>
    </source>
</evidence>
<reference evidence="1 2" key="1">
    <citation type="submission" date="2016-11" db="EMBL/GenBank/DDBJ databases">
        <authorList>
            <person name="Jaros S."/>
            <person name="Januszkiewicz K."/>
            <person name="Wedrychowicz H."/>
        </authorList>
    </citation>
    <scope>NUCLEOTIDE SEQUENCE [LARGE SCALE GENOMIC DNA]</scope>
    <source>
        <strain evidence="1 2">DSM 16917</strain>
    </source>
</reference>
<accession>A0A1M5TY70</accession>
<dbReference type="EMBL" id="FQXG01000003">
    <property type="protein sequence ID" value="SHH55601.1"/>
    <property type="molecule type" value="Genomic_DNA"/>
</dbReference>
<keyword evidence="2" id="KW-1185">Reference proteome</keyword>
<dbReference type="STRING" id="299255.SAMN02745129_2324"/>